<dbReference type="AlphaFoldDB" id="A0A1B4V6E0"/>
<dbReference type="KEGG" id="sva:SVA_2568"/>
<dbReference type="Gene3D" id="3.10.20.30">
    <property type="match status" value="1"/>
</dbReference>
<sequence>MPRILFTPNLQRHLSCPPRAVAGETVAAALQAVFAEHPALRGYVVDDQGRLRKHVAVFVDGCQIRDRVRLSDPVGEDGEIYIAQALSGG</sequence>
<name>A0A1B4V6E0_9GAMM</name>
<dbReference type="PANTHER" id="PTHR38031">
    <property type="entry name" value="SULFUR CARRIER PROTEIN SLR0821-RELATED"/>
    <property type="match status" value="1"/>
</dbReference>
<gene>
    <name evidence="1" type="ORF">SVA_2568</name>
</gene>
<dbReference type="OrthoDB" id="6894792at2"/>
<reference evidence="1 2" key="1">
    <citation type="submission" date="2015-08" db="EMBL/GenBank/DDBJ databases">
        <title>Complete genome sequence of Sulfurifustis variabilis.</title>
        <authorList>
            <person name="Miura A."/>
            <person name="Kojima H."/>
            <person name="Fukui M."/>
        </authorList>
    </citation>
    <scope>NUCLEOTIDE SEQUENCE [LARGE SCALE GENOMIC DNA]</scope>
    <source>
        <strain evidence="2">skN76</strain>
    </source>
</reference>
<organism evidence="1 2">
    <name type="scientific">Sulfurifustis variabilis</name>
    <dbReference type="NCBI Taxonomy" id="1675686"/>
    <lineage>
        <taxon>Bacteria</taxon>
        <taxon>Pseudomonadati</taxon>
        <taxon>Pseudomonadota</taxon>
        <taxon>Gammaproteobacteria</taxon>
        <taxon>Acidiferrobacterales</taxon>
        <taxon>Acidiferrobacteraceae</taxon>
        <taxon>Sulfurifustis</taxon>
    </lineage>
</organism>
<dbReference type="InterPro" id="IPR016155">
    <property type="entry name" value="Mopterin_synth/thiamin_S_b"/>
</dbReference>
<dbReference type="Proteomes" id="UP000218899">
    <property type="component" value="Chromosome"/>
</dbReference>
<dbReference type="InterPro" id="IPR052045">
    <property type="entry name" value="Sulfur_Carrier/Prot_Modifier"/>
</dbReference>
<dbReference type="PANTHER" id="PTHR38031:SF1">
    <property type="entry name" value="SULFUR CARRIER PROTEIN CYSO"/>
    <property type="match status" value="1"/>
</dbReference>
<evidence type="ECO:0000313" key="1">
    <source>
        <dbReference type="EMBL" id="BAU49116.1"/>
    </source>
</evidence>
<dbReference type="EMBL" id="AP014936">
    <property type="protein sequence ID" value="BAU49116.1"/>
    <property type="molecule type" value="Genomic_DNA"/>
</dbReference>
<protein>
    <submittedName>
        <fullName evidence="1">Thiamine biosynthesis protein ThiS</fullName>
    </submittedName>
</protein>
<accession>A0A1B4V6E0</accession>
<dbReference type="InterPro" id="IPR012675">
    <property type="entry name" value="Beta-grasp_dom_sf"/>
</dbReference>
<dbReference type="SUPFAM" id="SSF54285">
    <property type="entry name" value="MoaD/ThiS"/>
    <property type="match status" value="1"/>
</dbReference>
<keyword evidence="2" id="KW-1185">Reference proteome</keyword>
<dbReference type="CDD" id="cd17040">
    <property type="entry name" value="Ubl_MoaD_like"/>
    <property type="match status" value="1"/>
</dbReference>
<proteinExistence type="predicted"/>
<dbReference type="RefSeq" id="WP_096461564.1">
    <property type="nucleotide sequence ID" value="NZ_AP014936.1"/>
</dbReference>
<evidence type="ECO:0000313" key="2">
    <source>
        <dbReference type="Proteomes" id="UP000218899"/>
    </source>
</evidence>